<evidence type="ECO:0000256" key="3">
    <source>
        <dbReference type="ARBA" id="ARBA00022844"/>
    </source>
</evidence>
<reference evidence="4" key="1">
    <citation type="submission" date="2020-09" db="EMBL/GenBank/DDBJ databases">
        <title>Leviviricetes taxonomy.</title>
        <authorList>
            <person name="Stockdale S.R."/>
            <person name="Callanan J."/>
            <person name="Adriaenssens E.M."/>
            <person name="Kuhn J.H."/>
            <person name="Rumnieks J."/>
            <person name="Shkoporov A."/>
            <person name="Draper L.A."/>
            <person name="Ross P."/>
            <person name="Hill C."/>
        </authorList>
    </citation>
    <scope>NUCLEOTIDE SEQUENCE</scope>
</reference>
<evidence type="ECO:0000256" key="2">
    <source>
        <dbReference type="ARBA" id="ARBA00022561"/>
    </source>
</evidence>
<gene>
    <name evidence="4" type="primary">SRR6960540_1_2</name>
</gene>
<keyword evidence="3" id="KW-0946">Virion</keyword>
<evidence type="ECO:0000313" key="5">
    <source>
        <dbReference type="Proteomes" id="UP000680262"/>
    </source>
</evidence>
<evidence type="ECO:0000313" key="4">
    <source>
        <dbReference type="EMBL" id="DAD51001.1"/>
    </source>
</evidence>
<dbReference type="KEGG" id="vg:80397983"/>
<dbReference type="GO" id="GO:0019028">
    <property type="term" value="C:viral capsid"/>
    <property type="evidence" value="ECO:0007669"/>
    <property type="project" value="UniProtKB-KW"/>
</dbReference>
<protein>
    <submittedName>
        <fullName evidence="4">Coat protein</fullName>
    </submittedName>
</protein>
<proteinExistence type="predicted"/>
<organism evidence="4 5">
    <name type="scientific">ssRNA phage SRR6960540_1</name>
    <dbReference type="NCBI Taxonomy" id="2786537"/>
    <lineage>
        <taxon>Viruses</taxon>
        <taxon>Riboviria</taxon>
        <taxon>Orthornavirae</taxon>
        <taxon>Lenarviricota</taxon>
        <taxon>Leviviricetes</taxon>
        <taxon>Norzivirales</taxon>
        <taxon>Fiersviridae</taxon>
        <taxon>Ashucavirus</taxon>
        <taxon>Ashucavirus caenihabitans</taxon>
    </lineage>
</organism>
<keyword evidence="5" id="KW-1185">Reference proteome</keyword>
<dbReference type="InterPro" id="IPR015954">
    <property type="entry name" value="Phage_RNA-type_capsid"/>
</dbReference>
<dbReference type="Gene3D" id="3.30.380.10">
    <property type="entry name" value="MS2 Viral Coat Protein"/>
    <property type="match status" value="1"/>
</dbReference>
<dbReference type="RefSeq" id="YP_010769073.1">
    <property type="nucleotide sequence ID" value="NC_073869.1"/>
</dbReference>
<accession>A0A8S5L048</accession>
<name>A0A8S5L048_9VIRU</name>
<comment type="subcellular location">
    <subcellularLocation>
        <location evidence="1">Virion</location>
    </subcellularLocation>
</comment>
<sequence length="126" mass="13251">MPVMSSVTLNSKAYQPRGRDGDVAKWALVGDASFGGATSTITESVRGPSKDGVNRVQFKLTIPKAAASDSACACTGQKLNQAIFNIEGVIPDQWTAAEREDAQLRATALAASTFFVAAVKDLNPAY</sequence>
<dbReference type="Proteomes" id="UP000680262">
    <property type="component" value="Segment"/>
</dbReference>
<dbReference type="EMBL" id="BK013688">
    <property type="protein sequence ID" value="DAD51001.1"/>
    <property type="molecule type" value="Genomic_RNA"/>
</dbReference>
<dbReference type="GeneID" id="80397983"/>
<evidence type="ECO:0000256" key="1">
    <source>
        <dbReference type="ARBA" id="ARBA00004328"/>
    </source>
</evidence>
<keyword evidence="2 4" id="KW-0167">Capsid protein</keyword>
<dbReference type="SUPFAM" id="SSF55405">
    <property type="entry name" value="RNA bacteriophage capsid protein"/>
    <property type="match status" value="1"/>
</dbReference>